<proteinExistence type="inferred from homology"/>
<dbReference type="STRING" id="1387353.BSF38_04229"/>
<accession>A0A1U7CUW0</accession>
<dbReference type="InterPro" id="IPR002347">
    <property type="entry name" value="SDR_fam"/>
</dbReference>
<dbReference type="SMART" id="SM00822">
    <property type="entry name" value="PKS_KR"/>
    <property type="match status" value="1"/>
</dbReference>
<keyword evidence="3" id="KW-0560">Oxidoreductase</keyword>
<dbReference type="EMBL" id="CP019082">
    <property type="protein sequence ID" value="APW62679.1"/>
    <property type="molecule type" value="Genomic_DNA"/>
</dbReference>
<gene>
    <name evidence="3" type="primary">fabG_7</name>
    <name evidence="3" type="ORF">BSF38_04229</name>
</gene>
<comment type="similarity">
    <text evidence="1">Belongs to the short-chain dehydrogenases/reductases (SDR) family.</text>
</comment>
<dbReference type="FunFam" id="3.40.50.720:FF:000084">
    <property type="entry name" value="Short-chain dehydrogenase reductase"/>
    <property type="match status" value="1"/>
</dbReference>
<reference evidence="4" key="1">
    <citation type="submission" date="2016-12" db="EMBL/GenBank/DDBJ databases">
        <title>Comparative genomics of four Isosphaeraceae planctomycetes: a common pool of plasmids and glycoside hydrolase genes.</title>
        <authorList>
            <person name="Ivanova A."/>
        </authorList>
    </citation>
    <scope>NUCLEOTIDE SEQUENCE [LARGE SCALE GENOMIC DNA]</scope>
    <source>
        <strain evidence="4">PX4</strain>
    </source>
</reference>
<dbReference type="PRINTS" id="PR00080">
    <property type="entry name" value="SDRFAMILY"/>
</dbReference>
<dbReference type="PROSITE" id="PS00061">
    <property type="entry name" value="ADH_SHORT"/>
    <property type="match status" value="1"/>
</dbReference>
<dbReference type="AlphaFoldDB" id="A0A1U7CUW0"/>
<dbReference type="GO" id="GO:0004316">
    <property type="term" value="F:3-oxoacyl-[acyl-carrier-protein] reductase (NADPH) activity"/>
    <property type="evidence" value="ECO:0007669"/>
    <property type="project" value="UniProtKB-EC"/>
</dbReference>
<organism evidence="3 4">
    <name type="scientific">Paludisphaera borealis</name>
    <dbReference type="NCBI Taxonomy" id="1387353"/>
    <lineage>
        <taxon>Bacteria</taxon>
        <taxon>Pseudomonadati</taxon>
        <taxon>Planctomycetota</taxon>
        <taxon>Planctomycetia</taxon>
        <taxon>Isosphaerales</taxon>
        <taxon>Isosphaeraceae</taxon>
        <taxon>Paludisphaera</taxon>
    </lineage>
</organism>
<dbReference type="OrthoDB" id="9803333at2"/>
<dbReference type="EC" id="1.1.1.100" evidence="3"/>
<dbReference type="Gene3D" id="3.40.50.720">
    <property type="entry name" value="NAD(P)-binding Rossmann-like Domain"/>
    <property type="match status" value="1"/>
</dbReference>
<dbReference type="PANTHER" id="PTHR42760">
    <property type="entry name" value="SHORT-CHAIN DEHYDROGENASES/REDUCTASES FAMILY MEMBER"/>
    <property type="match status" value="1"/>
</dbReference>
<evidence type="ECO:0000313" key="4">
    <source>
        <dbReference type="Proteomes" id="UP000186309"/>
    </source>
</evidence>
<dbReference type="InterPro" id="IPR020904">
    <property type="entry name" value="Sc_DH/Rdtase_CS"/>
</dbReference>
<dbReference type="GO" id="GO:0030497">
    <property type="term" value="P:fatty acid elongation"/>
    <property type="evidence" value="ECO:0007669"/>
    <property type="project" value="TreeGrafter"/>
</dbReference>
<dbReference type="KEGG" id="pbor:BSF38_04229"/>
<dbReference type="SUPFAM" id="SSF51735">
    <property type="entry name" value="NAD(P)-binding Rossmann-fold domains"/>
    <property type="match status" value="1"/>
</dbReference>
<sequence length="255" mass="26628">MSIVIDLAGKTALVTGASQGIGAEIARRLHRAGARVAINHPDLGDGRPRADAEAIAAELNVLRDDSALATAADVSDPDAVRAMMQDLQQRWGGLDLLINNAGVLREHSLSKITIEEWREVVSVNLSGVFHCCKYGLEILRDGGGIVCMGSLAAEAGFHGQSAYAATKAGVQAMVRVLAGESARRGIRVNAVAPGVIDTPMIAGLADGVRTQLVKSIALRRLGRAEEVADAVVFLCSPLASYITGHTLDVNGGFGK</sequence>
<dbReference type="Proteomes" id="UP000186309">
    <property type="component" value="Chromosome"/>
</dbReference>
<dbReference type="InterPro" id="IPR057326">
    <property type="entry name" value="KR_dom"/>
</dbReference>
<dbReference type="InterPro" id="IPR036291">
    <property type="entry name" value="NAD(P)-bd_dom_sf"/>
</dbReference>
<keyword evidence="4" id="KW-1185">Reference proteome</keyword>
<dbReference type="PRINTS" id="PR00081">
    <property type="entry name" value="GDHRDH"/>
</dbReference>
<dbReference type="NCBIfam" id="NF009466">
    <property type="entry name" value="PRK12826.1-2"/>
    <property type="match status" value="1"/>
</dbReference>
<evidence type="ECO:0000313" key="3">
    <source>
        <dbReference type="EMBL" id="APW62679.1"/>
    </source>
</evidence>
<name>A0A1U7CUW0_9BACT</name>
<dbReference type="RefSeq" id="WP_076351241.1">
    <property type="nucleotide sequence ID" value="NZ_CP019082.1"/>
</dbReference>
<evidence type="ECO:0000256" key="1">
    <source>
        <dbReference type="ARBA" id="ARBA00006484"/>
    </source>
</evidence>
<dbReference type="Pfam" id="PF13561">
    <property type="entry name" value="adh_short_C2"/>
    <property type="match status" value="1"/>
</dbReference>
<dbReference type="PANTHER" id="PTHR42760:SF40">
    <property type="entry name" value="3-OXOACYL-[ACYL-CARRIER-PROTEIN] REDUCTASE, CHLOROPLASTIC"/>
    <property type="match status" value="1"/>
</dbReference>
<feature type="domain" description="Ketoreductase" evidence="2">
    <location>
        <begin position="10"/>
        <end position="194"/>
    </location>
</feature>
<protein>
    <submittedName>
        <fullName evidence="3">3-oxoacyl-[acyl-carrier-protein] reductase FabG</fullName>
        <ecNumber evidence="3">1.1.1.100</ecNumber>
    </submittedName>
</protein>
<evidence type="ECO:0000259" key="2">
    <source>
        <dbReference type="SMART" id="SM00822"/>
    </source>
</evidence>